<dbReference type="RefSeq" id="WP_092555574.1">
    <property type="nucleotide sequence ID" value="NZ_FNPZ01000003.1"/>
</dbReference>
<sequence>MKSTRPNPIPHLIAAVAELSFALRDLDAARPDVVVHGPISQDGEEYVDEIAALTALILTRLREENGT</sequence>
<accession>A0A1H3S117</accession>
<dbReference type="Proteomes" id="UP000198891">
    <property type="component" value="Unassembled WGS sequence"/>
</dbReference>
<dbReference type="EMBL" id="FNPZ01000003">
    <property type="protein sequence ID" value="SDZ31477.1"/>
    <property type="molecule type" value="Genomic_DNA"/>
</dbReference>
<protein>
    <submittedName>
        <fullName evidence="1">Uncharacterized protein</fullName>
    </submittedName>
</protein>
<reference evidence="1 2" key="1">
    <citation type="submission" date="2016-10" db="EMBL/GenBank/DDBJ databases">
        <authorList>
            <person name="de Groot N.N."/>
        </authorList>
    </citation>
    <scope>NUCLEOTIDE SEQUENCE [LARGE SCALE GENOMIC DNA]</scope>
    <source>
        <strain evidence="1 2">CGMCC 4.3491</strain>
    </source>
</reference>
<name>A0A1H3S117_9MICO</name>
<dbReference type="OrthoDB" id="5122719at2"/>
<gene>
    <name evidence="1" type="ORF">SAMN05216554_3217</name>
</gene>
<proteinExistence type="predicted"/>
<evidence type="ECO:0000313" key="1">
    <source>
        <dbReference type="EMBL" id="SDZ31477.1"/>
    </source>
</evidence>
<keyword evidence="2" id="KW-1185">Reference proteome</keyword>
<dbReference type="STRING" id="381665.SAMN05216554_3217"/>
<evidence type="ECO:0000313" key="2">
    <source>
        <dbReference type="Proteomes" id="UP000198891"/>
    </source>
</evidence>
<dbReference type="AlphaFoldDB" id="A0A1H3S117"/>
<organism evidence="1 2">
    <name type="scientific">Herbiconiux ginsengi</name>
    <dbReference type="NCBI Taxonomy" id="381665"/>
    <lineage>
        <taxon>Bacteria</taxon>
        <taxon>Bacillati</taxon>
        <taxon>Actinomycetota</taxon>
        <taxon>Actinomycetes</taxon>
        <taxon>Micrococcales</taxon>
        <taxon>Microbacteriaceae</taxon>
        <taxon>Herbiconiux</taxon>
    </lineage>
</organism>